<evidence type="ECO:0000259" key="5">
    <source>
        <dbReference type="PROSITE" id="PS51078"/>
    </source>
</evidence>
<dbReference type="InterPro" id="IPR014757">
    <property type="entry name" value="Tscrpt_reg_IclR_C"/>
</dbReference>
<evidence type="ECO:0000259" key="4">
    <source>
        <dbReference type="PROSITE" id="PS51077"/>
    </source>
</evidence>
<protein>
    <submittedName>
        <fullName evidence="6">IclR family transcriptional regulator</fullName>
    </submittedName>
</protein>
<dbReference type="InterPro" id="IPR050707">
    <property type="entry name" value="HTH_MetabolicPath_Reg"/>
</dbReference>
<gene>
    <name evidence="6" type="ORF">ACETWP_04370</name>
</gene>
<name>A0ABV4UL00_9MICC</name>
<keyword evidence="1" id="KW-0805">Transcription regulation</keyword>
<dbReference type="SUPFAM" id="SSF46785">
    <property type="entry name" value="Winged helix' DNA-binding domain"/>
    <property type="match status" value="1"/>
</dbReference>
<dbReference type="Pfam" id="PF01614">
    <property type="entry name" value="IclR_C"/>
    <property type="match status" value="1"/>
</dbReference>
<dbReference type="PANTHER" id="PTHR30136:SF24">
    <property type="entry name" value="HTH-TYPE TRANSCRIPTIONAL REPRESSOR ALLR"/>
    <property type="match status" value="1"/>
</dbReference>
<accession>A0ABV4UL00</accession>
<dbReference type="InterPro" id="IPR036388">
    <property type="entry name" value="WH-like_DNA-bd_sf"/>
</dbReference>
<dbReference type="Gene3D" id="1.10.10.10">
    <property type="entry name" value="Winged helix-like DNA-binding domain superfamily/Winged helix DNA-binding domain"/>
    <property type="match status" value="1"/>
</dbReference>
<dbReference type="EMBL" id="JBHDLJ010000002">
    <property type="protein sequence ID" value="MFB0833814.1"/>
    <property type="molecule type" value="Genomic_DNA"/>
</dbReference>
<comment type="caution">
    <text evidence="6">The sequence shown here is derived from an EMBL/GenBank/DDBJ whole genome shotgun (WGS) entry which is preliminary data.</text>
</comment>
<dbReference type="PROSITE" id="PS51078">
    <property type="entry name" value="ICLR_ED"/>
    <property type="match status" value="1"/>
</dbReference>
<dbReference type="Proteomes" id="UP001575652">
    <property type="component" value="Unassembled WGS sequence"/>
</dbReference>
<dbReference type="RefSeq" id="WP_373970974.1">
    <property type="nucleotide sequence ID" value="NZ_JBHDLJ010000002.1"/>
</dbReference>
<evidence type="ECO:0000256" key="3">
    <source>
        <dbReference type="ARBA" id="ARBA00023163"/>
    </source>
</evidence>
<sequence length="259" mass="27736">MANSPSGDSMLDRLVRILDAFGPEQPALTVSALARRAGVPRATAYRLVDELVRHGFLARDDDGSVRLGLRLWEISNRSSSTRDLRLVAMPFMEDVNQVVRQNTQLAVLHDDDVLIVERLSRPGSVVNQAQVAGRMPVHLTSMGMALLAFAPAPVREDYLARHAEEVAARHPDIRRELAHIRLNGFATFDGFIDAETTGASVPILDARGQAIAVLAVVMPRGSEQLPAAVMALRTAARGIARGLAQPRPGTGSGAGDGSG</sequence>
<evidence type="ECO:0000256" key="1">
    <source>
        <dbReference type="ARBA" id="ARBA00023015"/>
    </source>
</evidence>
<dbReference type="InterPro" id="IPR005471">
    <property type="entry name" value="Tscrpt_reg_IclR_N"/>
</dbReference>
<proteinExistence type="predicted"/>
<evidence type="ECO:0000313" key="7">
    <source>
        <dbReference type="Proteomes" id="UP001575652"/>
    </source>
</evidence>
<dbReference type="SMART" id="SM00346">
    <property type="entry name" value="HTH_ICLR"/>
    <property type="match status" value="1"/>
</dbReference>
<keyword evidence="7" id="KW-1185">Reference proteome</keyword>
<dbReference type="InterPro" id="IPR036390">
    <property type="entry name" value="WH_DNA-bd_sf"/>
</dbReference>
<feature type="domain" description="HTH iclR-type" evidence="4">
    <location>
        <begin position="8"/>
        <end position="69"/>
    </location>
</feature>
<dbReference type="PANTHER" id="PTHR30136">
    <property type="entry name" value="HELIX-TURN-HELIX TRANSCRIPTIONAL REGULATOR, ICLR FAMILY"/>
    <property type="match status" value="1"/>
</dbReference>
<reference evidence="6 7" key="1">
    <citation type="submission" date="2024-09" db="EMBL/GenBank/DDBJ databases">
        <authorList>
            <person name="Salinas-Garcia M.A."/>
            <person name="Prieme A."/>
        </authorList>
    </citation>
    <scope>NUCLEOTIDE SEQUENCE [LARGE SCALE GENOMIC DNA]</scope>
    <source>
        <strain evidence="6 7">DSM 21081</strain>
    </source>
</reference>
<feature type="domain" description="IclR-ED" evidence="5">
    <location>
        <begin position="70"/>
        <end position="245"/>
    </location>
</feature>
<dbReference type="Gene3D" id="3.30.450.40">
    <property type="match status" value="1"/>
</dbReference>
<dbReference type="Pfam" id="PF09339">
    <property type="entry name" value="HTH_IclR"/>
    <property type="match status" value="1"/>
</dbReference>
<dbReference type="SUPFAM" id="SSF55781">
    <property type="entry name" value="GAF domain-like"/>
    <property type="match status" value="1"/>
</dbReference>
<evidence type="ECO:0000256" key="2">
    <source>
        <dbReference type="ARBA" id="ARBA00023125"/>
    </source>
</evidence>
<dbReference type="PROSITE" id="PS51077">
    <property type="entry name" value="HTH_ICLR"/>
    <property type="match status" value="1"/>
</dbReference>
<dbReference type="InterPro" id="IPR029016">
    <property type="entry name" value="GAF-like_dom_sf"/>
</dbReference>
<organism evidence="6 7">
    <name type="scientific">Arthrobacter halodurans</name>
    <dbReference type="NCBI Taxonomy" id="516699"/>
    <lineage>
        <taxon>Bacteria</taxon>
        <taxon>Bacillati</taxon>
        <taxon>Actinomycetota</taxon>
        <taxon>Actinomycetes</taxon>
        <taxon>Micrococcales</taxon>
        <taxon>Micrococcaceae</taxon>
        <taxon>Arthrobacter</taxon>
    </lineage>
</organism>
<keyword evidence="2" id="KW-0238">DNA-binding</keyword>
<evidence type="ECO:0000313" key="6">
    <source>
        <dbReference type="EMBL" id="MFB0833814.1"/>
    </source>
</evidence>
<keyword evidence="3" id="KW-0804">Transcription</keyword>